<comment type="caution">
    <text evidence="1">The sequence shown here is derived from an EMBL/GenBank/DDBJ whole genome shotgun (WGS) entry which is preliminary data.</text>
</comment>
<sequence length="71" mass="8570">MSNKFSSNRIYMKWFEDNFLHLNNSSSAVERQQFTRAFMLRLIGGFLMSDKSRNLVRLRWLLQLIDLKEVK</sequence>
<gene>
    <name evidence="1" type="ORF">Godav_005510</name>
</gene>
<organism evidence="1 2">
    <name type="scientific">Gossypium davidsonii</name>
    <name type="common">Davidson's cotton</name>
    <name type="synonym">Gossypium klotzschianum subsp. davidsonii</name>
    <dbReference type="NCBI Taxonomy" id="34287"/>
    <lineage>
        <taxon>Eukaryota</taxon>
        <taxon>Viridiplantae</taxon>
        <taxon>Streptophyta</taxon>
        <taxon>Embryophyta</taxon>
        <taxon>Tracheophyta</taxon>
        <taxon>Spermatophyta</taxon>
        <taxon>Magnoliopsida</taxon>
        <taxon>eudicotyledons</taxon>
        <taxon>Gunneridae</taxon>
        <taxon>Pentapetalae</taxon>
        <taxon>rosids</taxon>
        <taxon>malvids</taxon>
        <taxon>Malvales</taxon>
        <taxon>Malvaceae</taxon>
        <taxon>Malvoideae</taxon>
        <taxon>Gossypium</taxon>
    </lineage>
</organism>
<reference evidence="1 2" key="1">
    <citation type="journal article" date="2019" name="Genome Biol. Evol.">
        <title>Insights into the evolution of the New World diploid cottons (Gossypium, subgenus Houzingenia) based on genome sequencing.</title>
        <authorList>
            <person name="Grover C.E."/>
            <person name="Arick M.A. 2nd"/>
            <person name="Thrash A."/>
            <person name="Conover J.L."/>
            <person name="Sanders W.S."/>
            <person name="Peterson D.G."/>
            <person name="Frelichowski J.E."/>
            <person name="Scheffler J.A."/>
            <person name="Scheffler B.E."/>
            <person name="Wendel J.F."/>
        </authorList>
    </citation>
    <scope>NUCLEOTIDE SEQUENCE [LARGE SCALE GENOMIC DNA]</scope>
    <source>
        <strain evidence="1">27</strain>
        <tissue evidence="1">Leaf</tissue>
    </source>
</reference>
<dbReference type="EMBL" id="JABFAC010000008">
    <property type="protein sequence ID" value="MBA0619697.1"/>
    <property type="molecule type" value="Genomic_DNA"/>
</dbReference>
<protein>
    <submittedName>
        <fullName evidence="1">Uncharacterized protein</fullName>
    </submittedName>
</protein>
<name>A0A7J8S0S5_GOSDV</name>
<keyword evidence="2" id="KW-1185">Reference proteome</keyword>
<evidence type="ECO:0000313" key="2">
    <source>
        <dbReference type="Proteomes" id="UP000593561"/>
    </source>
</evidence>
<proteinExistence type="predicted"/>
<accession>A0A7J8S0S5</accession>
<dbReference type="Proteomes" id="UP000593561">
    <property type="component" value="Unassembled WGS sequence"/>
</dbReference>
<dbReference type="AlphaFoldDB" id="A0A7J8S0S5"/>
<evidence type="ECO:0000313" key="1">
    <source>
        <dbReference type="EMBL" id="MBA0619697.1"/>
    </source>
</evidence>